<protein>
    <submittedName>
        <fullName evidence="1">Uncharacterized protein</fullName>
    </submittedName>
</protein>
<dbReference type="EMBL" id="LFZO01000467">
    <property type="protein sequence ID" value="KXT08284.1"/>
    <property type="molecule type" value="Genomic_DNA"/>
</dbReference>
<proteinExistence type="predicted"/>
<name>A0A139I0M2_9PEZI</name>
<evidence type="ECO:0000313" key="1">
    <source>
        <dbReference type="EMBL" id="KXT08284.1"/>
    </source>
</evidence>
<dbReference type="AlphaFoldDB" id="A0A139I0M2"/>
<accession>A0A139I0M2</accession>
<reference evidence="1 2" key="1">
    <citation type="submission" date="2015-07" db="EMBL/GenBank/DDBJ databases">
        <title>Comparative genomics of the Sigatoka disease complex on banana suggests a link between parallel evolutionary changes in Pseudocercospora fijiensis and Pseudocercospora eumusae and increased virulence on the banana host.</title>
        <authorList>
            <person name="Chang T.-C."/>
            <person name="Salvucci A."/>
            <person name="Crous P.W."/>
            <person name="Stergiopoulos I."/>
        </authorList>
    </citation>
    <scope>NUCLEOTIDE SEQUENCE [LARGE SCALE GENOMIC DNA]</scope>
    <source>
        <strain evidence="1 2">CBS 116634</strain>
    </source>
</reference>
<organism evidence="1 2">
    <name type="scientific">Pseudocercospora musae</name>
    <dbReference type="NCBI Taxonomy" id="113226"/>
    <lineage>
        <taxon>Eukaryota</taxon>
        <taxon>Fungi</taxon>
        <taxon>Dikarya</taxon>
        <taxon>Ascomycota</taxon>
        <taxon>Pezizomycotina</taxon>
        <taxon>Dothideomycetes</taxon>
        <taxon>Dothideomycetidae</taxon>
        <taxon>Mycosphaerellales</taxon>
        <taxon>Mycosphaerellaceae</taxon>
        <taxon>Pseudocercospora</taxon>
    </lineage>
</organism>
<sequence>MAACWYGSETVGSVSSQGLSRTSNSSDLAIRLRCAEKETSFQEVVYHGDTQQWAKQQTWSDLNGHASPACINRDPGSVDYMMFLDLNDAINIYWFMLTFRKDGKSVLGYLDYLYAESSFDNLIRGYNIAFAAENTTAQIPYLLKLHAVPGSMPGNDTCFEPAVAGTGSDIIYYESGLDNGDLTVV</sequence>
<gene>
    <name evidence="1" type="ORF">AC579_4610</name>
</gene>
<dbReference type="Proteomes" id="UP000073492">
    <property type="component" value="Unassembled WGS sequence"/>
</dbReference>
<keyword evidence="2" id="KW-1185">Reference proteome</keyword>
<evidence type="ECO:0000313" key="2">
    <source>
        <dbReference type="Proteomes" id="UP000073492"/>
    </source>
</evidence>
<comment type="caution">
    <text evidence="1">The sequence shown here is derived from an EMBL/GenBank/DDBJ whole genome shotgun (WGS) entry which is preliminary data.</text>
</comment>